<proteinExistence type="predicted"/>
<keyword evidence="2" id="KW-1185">Reference proteome</keyword>
<dbReference type="EnsemblPlants" id="evm.model.04.169">
    <property type="protein sequence ID" value="cds.evm.model.04.169"/>
    <property type="gene ID" value="evm.TU.04.169"/>
</dbReference>
<evidence type="ECO:0008006" key="3">
    <source>
        <dbReference type="Google" id="ProtNLM"/>
    </source>
</evidence>
<dbReference type="SUPFAM" id="SSF101898">
    <property type="entry name" value="NHL repeat"/>
    <property type="match status" value="1"/>
</dbReference>
<sequence length="555" mass="59807">MTESAVKLKPTLATMITSGRRLGRQVMVGRGSKHPAIVTGRTSALGRQANQKVWVPKLTVNRQPGVSSLGNICNVGEDEGQKGMQNFPPPNLNNTNQALTLFKGLGQSDGTHREVIGPALSSTGPALLSKQETMKMGPSRALIKGVKSGADPFGANNKEVNGVFAAEKVVIEEGYTVKTVIDGHKLGMSPYSVILRPGSSDLVVLDSTGSSFYTVPFPISNDNVVKRFSGTGEAGYVDGEPGMAQFSKPRSFAIDLKGNVYVADKSNNVIRKITDSGVTTIAGLNKKVGHKDGPVSNATFSSDFELVFVPEICALLISDHGNQLVRQIDLKAEDCRRDSGSGSSSGVGAISIWSVAVGVACILGFAGGFALRPYILPHGGIRMRNFSGTWKLCLTHLEKQVQILCFAIRSATANSSLVCSLLERLFWLSLSHISLLFRIDYLVPQVSPKEHVSLLGSDSVDNSSSSSETMKSLKYDNQLKDLISFDESSVSSNFASTGMVEQREEYQERRDVVLSENGKIENMIETNILHFVDKAKETTLIDAAVYGNSGLIRRR</sequence>
<dbReference type="Gramene" id="evm.model.04.169">
    <property type="protein sequence ID" value="cds.evm.model.04.169"/>
    <property type="gene ID" value="evm.TU.04.169"/>
</dbReference>
<dbReference type="Gene3D" id="2.120.10.30">
    <property type="entry name" value="TolB, C-terminal domain"/>
    <property type="match status" value="1"/>
</dbReference>
<reference evidence="1" key="2">
    <citation type="submission" date="2021-03" db="UniProtKB">
        <authorList>
            <consortium name="EnsemblPlants"/>
        </authorList>
    </citation>
    <scope>IDENTIFICATION</scope>
</reference>
<dbReference type="Proteomes" id="UP000596661">
    <property type="component" value="Chromosome 4"/>
</dbReference>
<accession>A0A803PE43</accession>
<name>A0A803PE43_CANSA</name>
<dbReference type="PANTHER" id="PTHR13833">
    <property type="match status" value="1"/>
</dbReference>
<protein>
    <recommendedName>
        <fullName evidence="3">NHL repeat-containing protein</fullName>
    </recommendedName>
</protein>
<evidence type="ECO:0000313" key="1">
    <source>
        <dbReference type="EnsemblPlants" id="cds.evm.model.04.169"/>
    </source>
</evidence>
<reference evidence="1" key="1">
    <citation type="submission" date="2018-11" db="EMBL/GenBank/DDBJ databases">
        <authorList>
            <person name="Grassa J C."/>
        </authorList>
    </citation>
    <scope>NUCLEOTIDE SEQUENCE [LARGE SCALE GENOMIC DNA]</scope>
</reference>
<dbReference type="OMA" id="MFRINTV"/>
<evidence type="ECO:0000313" key="2">
    <source>
        <dbReference type="Proteomes" id="UP000596661"/>
    </source>
</evidence>
<organism evidence="1 2">
    <name type="scientific">Cannabis sativa</name>
    <name type="common">Hemp</name>
    <name type="synonym">Marijuana</name>
    <dbReference type="NCBI Taxonomy" id="3483"/>
    <lineage>
        <taxon>Eukaryota</taxon>
        <taxon>Viridiplantae</taxon>
        <taxon>Streptophyta</taxon>
        <taxon>Embryophyta</taxon>
        <taxon>Tracheophyta</taxon>
        <taxon>Spermatophyta</taxon>
        <taxon>Magnoliopsida</taxon>
        <taxon>eudicotyledons</taxon>
        <taxon>Gunneridae</taxon>
        <taxon>Pentapetalae</taxon>
        <taxon>rosids</taxon>
        <taxon>fabids</taxon>
        <taxon>Rosales</taxon>
        <taxon>Cannabaceae</taxon>
        <taxon>Cannabis</taxon>
    </lineage>
</organism>
<dbReference type="InterPro" id="IPR011042">
    <property type="entry name" value="6-blade_b-propeller_TolB-like"/>
</dbReference>
<dbReference type="AlphaFoldDB" id="A0A803PE43"/>
<dbReference type="PANTHER" id="PTHR13833:SF71">
    <property type="entry name" value="NHL DOMAIN-CONTAINING PROTEIN"/>
    <property type="match status" value="1"/>
</dbReference>
<dbReference type="EMBL" id="UZAU01000358">
    <property type="status" value="NOT_ANNOTATED_CDS"/>
    <property type="molecule type" value="Genomic_DNA"/>
</dbReference>